<name>A0A812APM4_ACAPH</name>
<keyword evidence="7" id="KW-1133">Transmembrane helix</keyword>
<keyword evidence="10" id="KW-1185">Reference proteome</keyword>
<dbReference type="GO" id="GO:0006508">
    <property type="term" value="P:proteolysis"/>
    <property type="evidence" value="ECO:0007669"/>
    <property type="project" value="InterPro"/>
</dbReference>
<dbReference type="InterPro" id="IPR016024">
    <property type="entry name" value="ARM-type_fold"/>
</dbReference>
<dbReference type="Pfam" id="PF00246">
    <property type="entry name" value="Peptidase_M14"/>
    <property type="match status" value="1"/>
</dbReference>
<dbReference type="EMBL" id="CAHIKZ030000061">
    <property type="protein sequence ID" value="CAE1147586.1"/>
    <property type="molecule type" value="Genomic_DNA"/>
</dbReference>
<dbReference type="PANTHER" id="PTHR12756">
    <property type="entry name" value="CYTOSOLIC CARBOXYPEPTIDASE"/>
    <property type="match status" value="1"/>
</dbReference>
<dbReference type="InterPro" id="IPR040626">
    <property type="entry name" value="Pepdidase_M14_N"/>
</dbReference>
<dbReference type="OrthoDB" id="10253041at2759"/>
<feature type="transmembrane region" description="Helical" evidence="7">
    <location>
        <begin position="1330"/>
        <end position="1363"/>
    </location>
</feature>
<evidence type="ECO:0000256" key="1">
    <source>
        <dbReference type="ARBA" id="ARBA00001947"/>
    </source>
</evidence>
<comment type="cofactor">
    <cofactor evidence="1">
        <name>Zn(2+)</name>
        <dbReference type="ChEBI" id="CHEBI:29105"/>
    </cofactor>
</comment>
<reference evidence="9" key="1">
    <citation type="submission" date="2021-01" db="EMBL/GenBank/DDBJ databases">
        <authorList>
            <person name="Li R."/>
            <person name="Bekaert M."/>
        </authorList>
    </citation>
    <scope>NUCLEOTIDE SEQUENCE</scope>
    <source>
        <strain evidence="9">Farmed</strain>
    </source>
</reference>
<dbReference type="GO" id="GO:0004181">
    <property type="term" value="F:metallocarboxypeptidase activity"/>
    <property type="evidence" value="ECO:0007669"/>
    <property type="project" value="InterPro"/>
</dbReference>
<dbReference type="InterPro" id="IPR011989">
    <property type="entry name" value="ARM-like"/>
</dbReference>
<evidence type="ECO:0000313" key="9">
    <source>
        <dbReference type="EMBL" id="CAE1147586.1"/>
    </source>
</evidence>
<evidence type="ECO:0000256" key="3">
    <source>
        <dbReference type="ARBA" id="ARBA00024524"/>
    </source>
</evidence>
<dbReference type="Gene3D" id="3.40.630.10">
    <property type="entry name" value="Zn peptidases"/>
    <property type="match status" value="1"/>
</dbReference>
<dbReference type="InterPro" id="IPR050821">
    <property type="entry name" value="Cytosolic_carboxypeptidase"/>
</dbReference>
<dbReference type="InterPro" id="IPR000834">
    <property type="entry name" value="Peptidase_M14"/>
</dbReference>
<gene>
    <name evidence="9" type="ORF">SPHA_2168</name>
</gene>
<keyword evidence="7" id="KW-0812">Transmembrane</keyword>
<feature type="compositionally biased region" description="Polar residues" evidence="6">
    <location>
        <begin position="444"/>
        <end position="467"/>
    </location>
</feature>
<dbReference type="EC" id="3.4.17.24" evidence="4"/>
<keyword evidence="9" id="KW-0645">Protease</keyword>
<keyword evidence="9" id="KW-0378">Hydrolase</keyword>
<dbReference type="PROSITE" id="PS52035">
    <property type="entry name" value="PEPTIDASE_M14"/>
    <property type="match status" value="1"/>
</dbReference>
<organism evidence="9 10">
    <name type="scientific">Acanthosepion pharaonis</name>
    <name type="common">Pharaoh cuttlefish</name>
    <name type="synonym">Sepia pharaonis</name>
    <dbReference type="NCBI Taxonomy" id="158019"/>
    <lineage>
        <taxon>Eukaryota</taxon>
        <taxon>Metazoa</taxon>
        <taxon>Spiralia</taxon>
        <taxon>Lophotrochozoa</taxon>
        <taxon>Mollusca</taxon>
        <taxon>Cephalopoda</taxon>
        <taxon>Coleoidea</taxon>
        <taxon>Decapodiformes</taxon>
        <taxon>Sepiida</taxon>
        <taxon>Sepiina</taxon>
        <taxon>Sepiidae</taxon>
        <taxon>Acanthosepion</taxon>
    </lineage>
</organism>
<protein>
    <recommendedName>
        <fullName evidence="4">tubulin-glutamate carboxypeptidase</fullName>
        <ecNumber evidence="4">3.4.17.24</ecNumber>
    </recommendedName>
</protein>
<keyword evidence="7" id="KW-0472">Membrane</keyword>
<dbReference type="Proteomes" id="UP000597762">
    <property type="component" value="Unassembled WGS sequence"/>
</dbReference>
<evidence type="ECO:0000256" key="5">
    <source>
        <dbReference type="PROSITE-ProRule" id="PRU01379"/>
    </source>
</evidence>
<sequence>MERPGSRCVQFLTVIEKVCNKTTNVGIGSKKDSGEDLQQLRNATARILQTVTLTKSDRNLKESFIKQNGFTILMMALREGMADKTTVENIVFILLELLSKPYTGKNASALVSSGASNLLLQILVTESKESAPRMAFMLQLHQLLAKIGSKDSKFPMKGRLSQALSITVSMVKNSAGEFKKLVPLLQVLKLYSTNSVNATCLVKQNCVQLMFRIISLCGKGHSTVLKLALEILCNLTKSKSNAVRSVNVDFITSLLHLHSEWHTLDTKHKNLTLRKLILIALKNFINTKAGRAAFLVADGVNIIFNITRECVNLRNMDNLVLVSSLILRKCCPIDLLPLDNFESLVTFDTPVSDMSNSPLPGEDSSVKMQPNFDTDTWEKAEVLDKGVTLQCYEEESEDAMKDQKDEIIKDPLKKRDLSTELSQRSEKELKFTYEKFFPELQDTESLSCGSDSALSHSSTENQISPGNETPPEELKLAPSDTDISSKPSLCMPTLLTNLQMESPTMKRRSASPHVKERLKDRQTSSPARKGSVREKRSQICDGSETNLSSLLNITSLSTMLTADKESSLDISISTEFPGLRDTMEHNPQVYLNFARQTKSISCFEKVAYPDFIGAKSLPQAEQLHTEKWNVSRENLLDDIDRHLRPEHLINETVYDTDVLNQHVDAGKPTCGPNLVNCDERTLYSMEKKKKKKGVLKFCSQFESGNLRKAIQIREYEYDLLLSSDINTNSHHQWFYFEVSNMLADVPYKFNIINCEKLNSQFNAGMKPVMFSIQEALSGRPFWFRTGSNICYYKNCYTRSRSKSYFTASFQITFQHSEDICYLAYHFPYTYSTLRTHLKSWEEGYDPNQVCYKHQTLCETLSGNPVPLITITAAKSSSDEQLTTETSTLPQDKQYVFLSARVHPGESNSSWVMKGIIDFLMSTKAAAQELRDKYVFKIIPMLNPDGVINGNHRCSLSGNDLNRRWMTPCPKLHPTIFHTKGILLYMKIIDKVPILYCDLHGHSQKKNIFIYGCSSFHSWKVCDTDNPTYRENGEDTSYKILPYILDRVAPAFSLQETKYQVEKIKEGTARVIVWREIGVINSYCMESTYCGFDQGIYKNTHVSTHHLHEMGHRFCESVLQLALVPNVEIEVSSMVSADPSSLCLSEETSGNVSRELFEMSNDSDGTLDREKELHYEADNDYLFDENSEVEDEDEYVYEDEPYASSADEEVVQQDVAAAWGDSKSSESPQQSKDYDNECLCLSLSLLYSPHTFTSSFLLAPFFLQLLQFCPFLYSSSFFTCSSSSFYSSSFFYSPSSFHSFFNSSSFYYSFSFTPFIPVSFYCSISSSSFKFPFVFIAPLPLFIPFQFLLLLLLFLVFLSFYLLLSLHFPYSFFNPSPSLFLFLFFYCSFTSSPSFFYVSSSLYFFFFYYCSFLTVPLPPFTLSPSSPSPPFSFRF</sequence>
<comment type="catalytic activity">
    <reaction evidence="3">
        <text>C-terminal L-alpha-aminoacyl-L-glutamyl-L-glutamyl-[tubulin] + H2O = C-terminal L-alpha-aminoacyl-L-glutamyl-[tubulin] + L-glutamate</text>
        <dbReference type="Rhea" id="RHEA:63792"/>
        <dbReference type="Rhea" id="RHEA-COMP:16435"/>
        <dbReference type="Rhea" id="RHEA-COMP:16436"/>
        <dbReference type="ChEBI" id="CHEBI:15377"/>
        <dbReference type="ChEBI" id="CHEBI:29985"/>
        <dbReference type="ChEBI" id="CHEBI:149555"/>
        <dbReference type="ChEBI" id="CHEBI:149556"/>
        <dbReference type="EC" id="3.4.17.24"/>
    </reaction>
    <physiologicalReaction direction="left-to-right" evidence="3">
        <dbReference type="Rhea" id="RHEA:63793"/>
    </physiologicalReaction>
</comment>
<evidence type="ECO:0000256" key="4">
    <source>
        <dbReference type="ARBA" id="ARBA00026108"/>
    </source>
</evidence>
<evidence type="ECO:0000256" key="2">
    <source>
        <dbReference type="ARBA" id="ARBA00005988"/>
    </source>
</evidence>
<dbReference type="GO" id="GO:0008270">
    <property type="term" value="F:zinc ion binding"/>
    <property type="evidence" value="ECO:0007669"/>
    <property type="project" value="InterPro"/>
</dbReference>
<feature type="transmembrane region" description="Helical" evidence="7">
    <location>
        <begin position="1304"/>
        <end position="1323"/>
    </location>
</feature>
<keyword evidence="9" id="KW-0121">Carboxypeptidase</keyword>
<accession>A0A812APM4</accession>
<dbReference type="SUPFAM" id="SSF53187">
    <property type="entry name" value="Zn-dependent exopeptidases"/>
    <property type="match status" value="1"/>
</dbReference>
<dbReference type="PANTHER" id="PTHR12756:SF11">
    <property type="entry name" value="CYTOSOLIC CARBOXYPEPTIDASE 1"/>
    <property type="match status" value="1"/>
</dbReference>
<dbReference type="Gene3D" id="2.60.40.3120">
    <property type="match status" value="1"/>
</dbReference>
<proteinExistence type="inferred from homology"/>
<feature type="active site" description="Proton donor/acceptor" evidence="5">
    <location>
        <position position="1085"/>
    </location>
</feature>
<feature type="domain" description="Peptidase M14" evidence="8">
    <location>
        <begin position="826"/>
        <end position="1121"/>
    </location>
</feature>
<dbReference type="Pfam" id="PF25571">
    <property type="entry name" value="TPR_CCP1_N"/>
    <property type="match status" value="1"/>
</dbReference>
<evidence type="ECO:0000313" key="10">
    <source>
        <dbReference type="Proteomes" id="UP000597762"/>
    </source>
</evidence>
<evidence type="ECO:0000256" key="6">
    <source>
        <dbReference type="SAM" id="MobiDB-lite"/>
    </source>
</evidence>
<dbReference type="Pfam" id="PF18027">
    <property type="entry name" value="Pepdidase_M14_N"/>
    <property type="match status" value="1"/>
</dbReference>
<comment type="caution">
    <text evidence="9">The sequence shown here is derived from an EMBL/GenBank/DDBJ whole genome shotgun (WGS) entry which is preliminary data.</text>
</comment>
<dbReference type="SUPFAM" id="SSF48371">
    <property type="entry name" value="ARM repeat"/>
    <property type="match status" value="1"/>
</dbReference>
<feature type="transmembrane region" description="Helical" evidence="7">
    <location>
        <begin position="1395"/>
        <end position="1416"/>
    </location>
</feature>
<comment type="similarity">
    <text evidence="2 5">Belongs to the peptidase M14 family.</text>
</comment>
<feature type="compositionally biased region" description="Basic and acidic residues" evidence="6">
    <location>
        <begin position="513"/>
        <end position="522"/>
    </location>
</feature>
<evidence type="ECO:0000256" key="7">
    <source>
        <dbReference type="SAM" id="Phobius"/>
    </source>
</evidence>
<feature type="region of interest" description="Disordered" evidence="6">
    <location>
        <begin position="444"/>
        <end position="540"/>
    </location>
</feature>
<evidence type="ECO:0000259" key="8">
    <source>
        <dbReference type="PROSITE" id="PS52035"/>
    </source>
</evidence>
<dbReference type="Gene3D" id="1.25.10.10">
    <property type="entry name" value="Leucine-rich Repeat Variant"/>
    <property type="match status" value="1"/>
</dbReference>